<feature type="domain" description="GMPS ATP-PPase" evidence="11">
    <location>
        <begin position="203"/>
        <end position="410"/>
    </location>
</feature>
<dbReference type="UniPathway" id="UPA00189">
    <property type="reaction ID" value="UER00296"/>
</dbReference>
<accession>A0A1F5PKP0</accession>
<evidence type="ECO:0000259" key="11">
    <source>
        <dbReference type="PROSITE" id="PS51553"/>
    </source>
</evidence>
<dbReference type="SUPFAM" id="SSF52317">
    <property type="entry name" value="Class I glutamine amidotransferase-like"/>
    <property type="match status" value="1"/>
</dbReference>
<dbReference type="InterPro" id="IPR017926">
    <property type="entry name" value="GATASE"/>
</dbReference>
<dbReference type="EC" id="6.3.5.2" evidence="3"/>
<protein>
    <recommendedName>
        <fullName evidence="3">GMP synthase (glutamine-hydrolyzing)</fullName>
        <ecNumber evidence="3">6.3.5.2</ecNumber>
    </recommendedName>
</protein>
<keyword evidence="8 10" id="KW-0067">ATP-binding</keyword>
<name>A0A1F5PKP0_9BACT</name>
<dbReference type="Gene3D" id="3.40.50.880">
    <property type="match status" value="1"/>
</dbReference>
<evidence type="ECO:0000256" key="10">
    <source>
        <dbReference type="PROSITE-ProRule" id="PRU00886"/>
    </source>
</evidence>
<keyword evidence="7 10" id="KW-0658">Purine biosynthesis</keyword>
<feature type="binding site" evidence="10">
    <location>
        <begin position="230"/>
        <end position="236"/>
    </location>
    <ligand>
        <name>ATP</name>
        <dbReference type="ChEBI" id="CHEBI:30616"/>
    </ligand>
</feature>
<dbReference type="Gene3D" id="3.40.50.620">
    <property type="entry name" value="HUPs"/>
    <property type="match status" value="1"/>
</dbReference>
<dbReference type="PANTHER" id="PTHR11922:SF2">
    <property type="entry name" value="GMP SYNTHASE [GLUTAMINE-HYDROLYZING]"/>
    <property type="match status" value="1"/>
</dbReference>
<evidence type="ECO:0000256" key="3">
    <source>
        <dbReference type="ARBA" id="ARBA00012746"/>
    </source>
</evidence>
<dbReference type="InterPro" id="IPR014729">
    <property type="entry name" value="Rossmann-like_a/b/a_fold"/>
</dbReference>
<dbReference type="InterPro" id="IPR029062">
    <property type="entry name" value="Class_I_gatase-like"/>
</dbReference>
<comment type="caution">
    <text evidence="12">The sequence shown here is derived from an EMBL/GenBank/DDBJ whole genome shotgun (WGS) entry which is preliminary data.</text>
</comment>
<dbReference type="InterPro" id="IPR001674">
    <property type="entry name" value="GMP_synth_C"/>
</dbReference>
<dbReference type="InterPro" id="IPR025777">
    <property type="entry name" value="GMPS_ATP_PPase_dom"/>
</dbReference>
<organism evidence="12 13">
    <name type="scientific">Candidatus Doudnabacteria bacterium RIFCSPHIGHO2_12_FULL_48_16</name>
    <dbReference type="NCBI Taxonomy" id="1817838"/>
    <lineage>
        <taxon>Bacteria</taxon>
        <taxon>Candidatus Doudnaibacteriota</taxon>
    </lineage>
</organism>
<comment type="pathway">
    <text evidence="2">Purine metabolism; GMP biosynthesis; GMP from XMP (L-Gln route): step 1/1.</text>
</comment>
<dbReference type="Pfam" id="PF00117">
    <property type="entry name" value="GATase"/>
    <property type="match status" value="1"/>
</dbReference>
<dbReference type="GO" id="GO:0003921">
    <property type="term" value="F:GMP synthase activity"/>
    <property type="evidence" value="ECO:0007669"/>
    <property type="project" value="InterPro"/>
</dbReference>
<dbReference type="NCBIfam" id="TIGR00888">
    <property type="entry name" value="guaA_Nterm"/>
    <property type="match status" value="1"/>
</dbReference>
<dbReference type="PRINTS" id="PR00096">
    <property type="entry name" value="GATASE"/>
</dbReference>
<evidence type="ECO:0000313" key="12">
    <source>
        <dbReference type="EMBL" id="OGE90471.1"/>
    </source>
</evidence>
<dbReference type="SUPFAM" id="SSF52402">
    <property type="entry name" value="Adenine nucleotide alpha hydrolases-like"/>
    <property type="match status" value="1"/>
</dbReference>
<dbReference type="PANTHER" id="PTHR11922">
    <property type="entry name" value="GMP SYNTHASE-RELATED"/>
    <property type="match status" value="1"/>
</dbReference>
<dbReference type="PROSITE" id="PS51553">
    <property type="entry name" value="GMPS_ATP_PPASE"/>
    <property type="match status" value="1"/>
</dbReference>
<evidence type="ECO:0000256" key="4">
    <source>
        <dbReference type="ARBA" id="ARBA00022598"/>
    </source>
</evidence>
<dbReference type="AlphaFoldDB" id="A0A1F5PKP0"/>
<keyword evidence="5 10" id="KW-0547">Nucleotide-binding</keyword>
<proteinExistence type="predicted"/>
<evidence type="ECO:0000256" key="7">
    <source>
        <dbReference type="ARBA" id="ARBA00022755"/>
    </source>
</evidence>
<evidence type="ECO:0000256" key="1">
    <source>
        <dbReference type="ARBA" id="ARBA00002332"/>
    </source>
</evidence>
<dbReference type="GO" id="GO:0005829">
    <property type="term" value="C:cytosol"/>
    <property type="evidence" value="ECO:0007669"/>
    <property type="project" value="TreeGrafter"/>
</dbReference>
<evidence type="ECO:0000256" key="8">
    <source>
        <dbReference type="ARBA" id="ARBA00022840"/>
    </source>
</evidence>
<evidence type="ECO:0000256" key="9">
    <source>
        <dbReference type="ARBA" id="ARBA00022962"/>
    </source>
</evidence>
<dbReference type="Gene3D" id="3.30.300.10">
    <property type="match status" value="1"/>
</dbReference>
<reference evidence="12 13" key="1">
    <citation type="journal article" date="2016" name="Nat. Commun.">
        <title>Thousands of microbial genomes shed light on interconnected biogeochemical processes in an aquifer system.</title>
        <authorList>
            <person name="Anantharaman K."/>
            <person name="Brown C.T."/>
            <person name="Hug L.A."/>
            <person name="Sharon I."/>
            <person name="Castelle C.J."/>
            <person name="Probst A.J."/>
            <person name="Thomas B.C."/>
            <person name="Singh A."/>
            <person name="Wilkins M.J."/>
            <person name="Karaoz U."/>
            <person name="Brodie E.L."/>
            <person name="Williams K.H."/>
            <person name="Hubbard S.S."/>
            <person name="Banfield J.F."/>
        </authorList>
    </citation>
    <scope>NUCLEOTIDE SEQUENCE [LARGE SCALE GENOMIC DNA]</scope>
</reference>
<dbReference type="CDD" id="cd01742">
    <property type="entry name" value="GATase1_GMP_Synthase"/>
    <property type="match status" value="1"/>
</dbReference>
<evidence type="ECO:0000256" key="2">
    <source>
        <dbReference type="ARBA" id="ARBA00005153"/>
    </source>
</evidence>
<comment type="function">
    <text evidence="1">Catalyzes the synthesis of GMP from XMP.</text>
</comment>
<dbReference type="SUPFAM" id="SSF54810">
    <property type="entry name" value="GMP synthetase C-terminal dimerisation domain"/>
    <property type="match status" value="1"/>
</dbReference>
<evidence type="ECO:0000256" key="6">
    <source>
        <dbReference type="ARBA" id="ARBA00022749"/>
    </source>
</evidence>
<dbReference type="Proteomes" id="UP000177682">
    <property type="component" value="Unassembled WGS sequence"/>
</dbReference>
<dbReference type="InterPro" id="IPR004739">
    <property type="entry name" value="GMP_synth_GATase"/>
</dbReference>
<evidence type="ECO:0000313" key="13">
    <source>
        <dbReference type="Proteomes" id="UP000177682"/>
    </source>
</evidence>
<sequence>MESLPILAIVDLGSQFTLVIERTFRELGVRSVVLDPKRAAQWLQTHPVRAIVLSGGPAGVYEQTAPQPPEEIFSVLTPEGEPVPILGICYGMQWLVNRLGGEVKNAQSHRGYGKARIRLIGRHELFEETDFEQSVWESHGDSVVALPPGFKPTAHTLTGVIAGMVNELGTIWGLQFHPEVTHTQFGKQILANFLRLCRCEPDWQPAGMINQIRQRISKELEGRTAIFGFSGGVDSTTVGAILPDAIAVTIDGGQLRENELAEIKRHAQAAGIRRHIIVDAKAEFLQAMAGLNTRWRRALCRLCALVSPSFAEWLFALVDAERKRSAFKRVYLRVLMRVAAEVGATIVIQGTLAPDRIESGATGGAMIKSHHNVGLDFGQLIQLHPIDHLFKYEVRALAKELGLPASVYNRQPFPGPGLFLRIIGVAITKARLDLVSWADARVAEILKRHRRDEEESWHDHCSQLVVGLNGVPTVGVKGDGRVYGPSIIVRGVKTADFMTADGIRFPALIKDEIEAVVCQHTGIVRVWYDEMKKPPATTEFE</sequence>
<dbReference type="GO" id="GO:0005524">
    <property type="term" value="F:ATP binding"/>
    <property type="evidence" value="ECO:0007669"/>
    <property type="project" value="UniProtKB-UniRule"/>
</dbReference>
<dbReference type="EMBL" id="MFEY01000006">
    <property type="protein sequence ID" value="OGE90471.1"/>
    <property type="molecule type" value="Genomic_DNA"/>
</dbReference>
<dbReference type="Pfam" id="PF00958">
    <property type="entry name" value="GMP_synt_C"/>
    <property type="match status" value="1"/>
</dbReference>
<keyword evidence="9" id="KW-0315">Glutamine amidotransferase</keyword>
<keyword evidence="6 10" id="KW-0332">GMP biosynthesis</keyword>
<dbReference type="PROSITE" id="PS51273">
    <property type="entry name" value="GATASE_TYPE_1"/>
    <property type="match status" value="1"/>
</dbReference>
<gene>
    <name evidence="12" type="ORF">A3E29_04990</name>
</gene>
<evidence type="ECO:0000256" key="5">
    <source>
        <dbReference type="ARBA" id="ARBA00022741"/>
    </source>
</evidence>
<keyword evidence="4" id="KW-0436">Ligase</keyword>